<name>A0AAV6T223_SOLSE</name>
<dbReference type="AlphaFoldDB" id="A0AAV6T223"/>
<feature type="compositionally biased region" description="Basic and acidic residues" evidence="1">
    <location>
        <begin position="106"/>
        <end position="115"/>
    </location>
</feature>
<proteinExistence type="predicted"/>
<accession>A0AAV6T223</accession>
<sequence length="143" mass="16292">MMLSSSPKTLTDRRLHCEGQEQDTVRGRKEKVSFDLCCETSVCSSSGLKSASRELWVWQHWLSLFCLSGNVFFLLEGRHPDRQTDKPQATQSSGVEIAVTSRRKSLHTEMHHCSDTTKWLISEHNTRREKSAGLTRGQEPDES</sequence>
<feature type="region of interest" description="Disordered" evidence="1">
    <location>
        <begin position="80"/>
        <end position="143"/>
    </location>
</feature>
<evidence type="ECO:0000313" key="3">
    <source>
        <dbReference type="Proteomes" id="UP000693946"/>
    </source>
</evidence>
<evidence type="ECO:0000256" key="1">
    <source>
        <dbReference type="SAM" id="MobiDB-lite"/>
    </source>
</evidence>
<gene>
    <name evidence="2" type="ORF">JOB18_047104</name>
</gene>
<comment type="caution">
    <text evidence="2">The sequence shown here is derived from an EMBL/GenBank/DDBJ whole genome shotgun (WGS) entry which is preliminary data.</text>
</comment>
<organism evidence="2 3">
    <name type="scientific">Solea senegalensis</name>
    <name type="common">Senegalese sole</name>
    <dbReference type="NCBI Taxonomy" id="28829"/>
    <lineage>
        <taxon>Eukaryota</taxon>
        <taxon>Metazoa</taxon>
        <taxon>Chordata</taxon>
        <taxon>Craniata</taxon>
        <taxon>Vertebrata</taxon>
        <taxon>Euteleostomi</taxon>
        <taxon>Actinopterygii</taxon>
        <taxon>Neopterygii</taxon>
        <taxon>Teleostei</taxon>
        <taxon>Neoteleostei</taxon>
        <taxon>Acanthomorphata</taxon>
        <taxon>Carangaria</taxon>
        <taxon>Pleuronectiformes</taxon>
        <taxon>Pleuronectoidei</taxon>
        <taxon>Soleidae</taxon>
        <taxon>Solea</taxon>
    </lineage>
</organism>
<dbReference type="EMBL" id="JAGKHQ010000002">
    <property type="protein sequence ID" value="KAG7523451.1"/>
    <property type="molecule type" value="Genomic_DNA"/>
</dbReference>
<protein>
    <submittedName>
        <fullName evidence="2">Uncharacterized protein</fullName>
    </submittedName>
</protein>
<dbReference type="Proteomes" id="UP000693946">
    <property type="component" value="Linkage Group LG10"/>
</dbReference>
<evidence type="ECO:0000313" key="2">
    <source>
        <dbReference type="EMBL" id="KAG7523451.1"/>
    </source>
</evidence>
<reference evidence="2 3" key="1">
    <citation type="journal article" date="2021" name="Sci. Rep.">
        <title>Chromosome anchoring in Senegalese sole (Solea senegalensis) reveals sex-associated markers and genome rearrangements in flatfish.</title>
        <authorList>
            <person name="Guerrero-Cozar I."/>
            <person name="Gomez-Garrido J."/>
            <person name="Berbel C."/>
            <person name="Martinez-Blanch J.F."/>
            <person name="Alioto T."/>
            <person name="Claros M.G."/>
            <person name="Gagnaire P.A."/>
            <person name="Manchado M."/>
        </authorList>
    </citation>
    <scope>NUCLEOTIDE SEQUENCE [LARGE SCALE GENOMIC DNA]</scope>
    <source>
        <strain evidence="2">Sse05_10M</strain>
    </source>
</reference>
<keyword evidence="3" id="KW-1185">Reference proteome</keyword>